<evidence type="ECO:0000313" key="10">
    <source>
        <dbReference type="Proteomes" id="UP000663882"/>
    </source>
</evidence>
<protein>
    <submittedName>
        <fullName evidence="3">Uncharacterized protein</fullName>
    </submittedName>
</protein>
<keyword evidence="9" id="KW-1185">Reference proteome</keyword>
<evidence type="ECO:0000313" key="2">
    <source>
        <dbReference type="EMBL" id="CAF1158411.1"/>
    </source>
</evidence>
<dbReference type="AlphaFoldDB" id="A0A814XFE6"/>
<dbReference type="Proteomes" id="UP000663823">
    <property type="component" value="Unassembled WGS sequence"/>
</dbReference>
<accession>A0A814XFE6</accession>
<proteinExistence type="predicted"/>
<name>A0A814XFE6_9BILA</name>
<dbReference type="OrthoDB" id="10037363at2759"/>
<evidence type="ECO:0000313" key="3">
    <source>
        <dbReference type="EMBL" id="CAF1210404.1"/>
    </source>
</evidence>
<feature type="compositionally biased region" description="Basic and acidic residues" evidence="1">
    <location>
        <begin position="1"/>
        <end position="23"/>
    </location>
</feature>
<evidence type="ECO:0000313" key="8">
    <source>
        <dbReference type="EMBL" id="CAF3678054.1"/>
    </source>
</evidence>
<evidence type="ECO:0000313" key="6">
    <source>
        <dbReference type="EMBL" id="CAF1473931.1"/>
    </source>
</evidence>
<feature type="region of interest" description="Disordered" evidence="1">
    <location>
        <begin position="1"/>
        <end position="36"/>
    </location>
</feature>
<dbReference type="EMBL" id="CAJNOU010001917">
    <property type="protein sequence ID" value="CAF1268965.1"/>
    <property type="molecule type" value="Genomic_DNA"/>
</dbReference>
<dbReference type="EMBL" id="CAJNOH010000980">
    <property type="protein sequence ID" value="CAF1158411.1"/>
    <property type="molecule type" value="Genomic_DNA"/>
</dbReference>
<dbReference type="EMBL" id="CAJNOL010002193">
    <property type="protein sequence ID" value="CAF1473931.1"/>
    <property type="molecule type" value="Genomic_DNA"/>
</dbReference>
<dbReference type="EMBL" id="CAJNOL010002181">
    <property type="protein sequence ID" value="CAF1472049.1"/>
    <property type="molecule type" value="Genomic_DNA"/>
</dbReference>
<sequence>MEKYSIKTKKINQDKEINHKNDNNDDDDDDTLSSHSILSIDPNQSLVNNIGHNLFQLAIKQAREERRQTKIRQKNKKSSTIIQRQTRLIKKKSITNNDIDRLFEEKCLRPSTIKNDLMELYEKSTNRIRSMLDIKQIDHFIQTTQTRKNN</sequence>
<dbReference type="EMBL" id="CAJNOO010001883">
    <property type="protein sequence ID" value="CAF1210404.1"/>
    <property type="molecule type" value="Genomic_DNA"/>
</dbReference>
<comment type="caution">
    <text evidence="3">The sequence shown here is derived from an EMBL/GenBank/DDBJ whole genome shotgun (WGS) entry which is preliminary data.</text>
</comment>
<evidence type="ECO:0000313" key="9">
    <source>
        <dbReference type="Proteomes" id="UP000663870"/>
    </source>
</evidence>
<organism evidence="3 10">
    <name type="scientific">Rotaria sordida</name>
    <dbReference type="NCBI Taxonomy" id="392033"/>
    <lineage>
        <taxon>Eukaryota</taxon>
        <taxon>Metazoa</taxon>
        <taxon>Spiralia</taxon>
        <taxon>Gnathifera</taxon>
        <taxon>Rotifera</taxon>
        <taxon>Eurotatoria</taxon>
        <taxon>Bdelloidea</taxon>
        <taxon>Philodinida</taxon>
        <taxon>Philodinidae</taxon>
        <taxon>Rotaria</taxon>
    </lineage>
</organism>
<dbReference type="EMBL" id="CAJOBE010000367">
    <property type="protein sequence ID" value="CAF3629497.1"/>
    <property type="molecule type" value="Genomic_DNA"/>
</dbReference>
<dbReference type="EMBL" id="CAJOAX010001028">
    <property type="protein sequence ID" value="CAF3678054.1"/>
    <property type="molecule type" value="Genomic_DNA"/>
</dbReference>
<evidence type="ECO:0000313" key="5">
    <source>
        <dbReference type="EMBL" id="CAF1472049.1"/>
    </source>
</evidence>
<dbReference type="Proteomes" id="UP000663854">
    <property type="component" value="Unassembled WGS sequence"/>
</dbReference>
<dbReference type="Proteomes" id="UP000663882">
    <property type="component" value="Unassembled WGS sequence"/>
</dbReference>
<gene>
    <name evidence="7" type="ORF">FNK824_LOCUS4842</name>
    <name evidence="5" type="ORF">JXQ802_LOCUS38797</name>
    <name evidence="6" type="ORF">JXQ802_LOCUS38899</name>
    <name evidence="8" type="ORF">OTI717_LOCUS11026</name>
    <name evidence="2" type="ORF">PYM288_LOCUS22605</name>
    <name evidence="3" type="ORF">RFH988_LOCUS25093</name>
    <name evidence="4" type="ORF">SEV965_LOCUS24644</name>
</gene>
<evidence type="ECO:0000256" key="1">
    <source>
        <dbReference type="SAM" id="MobiDB-lite"/>
    </source>
</evidence>
<dbReference type="Proteomes" id="UP000663874">
    <property type="component" value="Unassembled WGS sequence"/>
</dbReference>
<dbReference type="Proteomes" id="UP000663870">
    <property type="component" value="Unassembled WGS sequence"/>
</dbReference>
<reference evidence="3" key="1">
    <citation type="submission" date="2021-02" db="EMBL/GenBank/DDBJ databases">
        <authorList>
            <person name="Nowell W R."/>
        </authorList>
    </citation>
    <scope>NUCLEOTIDE SEQUENCE</scope>
</reference>
<evidence type="ECO:0000313" key="7">
    <source>
        <dbReference type="EMBL" id="CAF3629497.1"/>
    </source>
</evidence>
<evidence type="ECO:0000313" key="4">
    <source>
        <dbReference type="EMBL" id="CAF1268965.1"/>
    </source>
</evidence>
<dbReference type="Proteomes" id="UP000663889">
    <property type="component" value="Unassembled WGS sequence"/>
</dbReference>